<dbReference type="AlphaFoldDB" id="A0A0D2Q576"/>
<gene>
    <name evidence="1" type="ORF">B456_009G390600</name>
</gene>
<dbReference type="EMBL" id="CM001748">
    <property type="protein sequence ID" value="KJB53442.1"/>
    <property type="molecule type" value="Genomic_DNA"/>
</dbReference>
<reference evidence="1 2" key="1">
    <citation type="journal article" date="2012" name="Nature">
        <title>Repeated polyploidization of Gossypium genomes and the evolution of spinnable cotton fibres.</title>
        <authorList>
            <person name="Paterson A.H."/>
            <person name="Wendel J.F."/>
            <person name="Gundlach H."/>
            <person name="Guo H."/>
            <person name="Jenkins J."/>
            <person name="Jin D."/>
            <person name="Llewellyn D."/>
            <person name="Showmaker K.C."/>
            <person name="Shu S."/>
            <person name="Udall J."/>
            <person name="Yoo M.J."/>
            <person name="Byers R."/>
            <person name="Chen W."/>
            <person name="Doron-Faigenboim A."/>
            <person name="Duke M.V."/>
            <person name="Gong L."/>
            <person name="Grimwood J."/>
            <person name="Grover C."/>
            <person name="Grupp K."/>
            <person name="Hu G."/>
            <person name="Lee T.H."/>
            <person name="Li J."/>
            <person name="Lin L."/>
            <person name="Liu T."/>
            <person name="Marler B.S."/>
            <person name="Page J.T."/>
            <person name="Roberts A.W."/>
            <person name="Romanel E."/>
            <person name="Sanders W.S."/>
            <person name="Szadkowski E."/>
            <person name="Tan X."/>
            <person name="Tang H."/>
            <person name="Xu C."/>
            <person name="Wang J."/>
            <person name="Wang Z."/>
            <person name="Zhang D."/>
            <person name="Zhang L."/>
            <person name="Ashrafi H."/>
            <person name="Bedon F."/>
            <person name="Bowers J.E."/>
            <person name="Brubaker C.L."/>
            <person name="Chee P.W."/>
            <person name="Das S."/>
            <person name="Gingle A.R."/>
            <person name="Haigler C.H."/>
            <person name="Harker D."/>
            <person name="Hoffmann L.V."/>
            <person name="Hovav R."/>
            <person name="Jones D.C."/>
            <person name="Lemke C."/>
            <person name="Mansoor S."/>
            <person name="ur Rahman M."/>
            <person name="Rainville L.N."/>
            <person name="Rambani A."/>
            <person name="Reddy U.K."/>
            <person name="Rong J.K."/>
            <person name="Saranga Y."/>
            <person name="Scheffler B.E."/>
            <person name="Scheffler J.A."/>
            <person name="Stelly D.M."/>
            <person name="Triplett B.A."/>
            <person name="Van Deynze A."/>
            <person name="Vaslin M.F."/>
            <person name="Waghmare V.N."/>
            <person name="Walford S.A."/>
            <person name="Wright R.J."/>
            <person name="Zaki E.A."/>
            <person name="Zhang T."/>
            <person name="Dennis E.S."/>
            <person name="Mayer K.F."/>
            <person name="Peterson D.G."/>
            <person name="Rokhsar D.S."/>
            <person name="Wang X."/>
            <person name="Schmutz J."/>
        </authorList>
    </citation>
    <scope>NUCLEOTIDE SEQUENCE [LARGE SCALE GENOMIC DNA]</scope>
</reference>
<sequence length="83" mass="9521">MLTLVIVFFYKGGHSFSMKLPLIPFQFTAIKCRSSLEFAPFYCNFIHIYRTNPSKLPLLVVLKAAAIFIESHCGAFNFCFHLL</sequence>
<organism evidence="1 2">
    <name type="scientific">Gossypium raimondii</name>
    <name type="common">Peruvian cotton</name>
    <name type="synonym">Gossypium klotzschianum subsp. raimondii</name>
    <dbReference type="NCBI Taxonomy" id="29730"/>
    <lineage>
        <taxon>Eukaryota</taxon>
        <taxon>Viridiplantae</taxon>
        <taxon>Streptophyta</taxon>
        <taxon>Embryophyta</taxon>
        <taxon>Tracheophyta</taxon>
        <taxon>Spermatophyta</taxon>
        <taxon>Magnoliopsida</taxon>
        <taxon>eudicotyledons</taxon>
        <taxon>Gunneridae</taxon>
        <taxon>Pentapetalae</taxon>
        <taxon>rosids</taxon>
        <taxon>malvids</taxon>
        <taxon>Malvales</taxon>
        <taxon>Malvaceae</taxon>
        <taxon>Malvoideae</taxon>
        <taxon>Gossypium</taxon>
    </lineage>
</organism>
<evidence type="ECO:0000313" key="1">
    <source>
        <dbReference type="EMBL" id="KJB53442.1"/>
    </source>
</evidence>
<name>A0A0D2Q576_GOSRA</name>
<proteinExistence type="predicted"/>
<accession>A0A0D2Q576</accession>
<protein>
    <submittedName>
        <fullName evidence="1">Uncharacterized protein</fullName>
    </submittedName>
</protein>
<dbReference type="Gramene" id="KJB53442">
    <property type="protein sequence ID" value="KJB53442"/>
    <property type="gene ID" value="B456_009G390600"/>
</dbReference>
<dbReference type="OMA" id="ESHCGAF"/>
<evidence type="ECO:0000313" key="2">
    <source>
        <dbReference type="Proteomes" id="UP000032304"/>
    </source>
</evidence>
<keyword evidence="2" id="KW-1185">Reference proteome</keyword>
<dbReference type="Proteomes" id="UP000032304">
    <property type="component" value="Chromosome 9"/>
</dbReference>